<dbReference type="InterPro" id="IPR036465">
    <property type="entry name" value="vWFA_dom_sf"/>
</dbReference>
<dbReference type="STRING" id="880071.Fleli_2807"/>
<dbReference type="eggNOG" id="COG1721">
    <property type="taxonomic scope" value="Bacteria"/>
</dbReference>
<dbReference type="InterPro" id="IPR002035">
    <property type="entry name" value="VWF_A"/>
</dbReference>
<sequence>MLKDIISKLRKYEILIRKAVNTSMQGESHSVFKGSGLEFDDIRQYNYGDDVRTINWNISAKGHGAYINTYKEEKEQNVFFVLDVSASQRVGVQGMQKLDIGKEICGVLTLSALREQNSVGLLCFSDKKERYVRPDKGNRQAAQILKVIFDLHPTSDQTNLSKAITMAMNIIKRKSVMILVSDFIDENYEAALKGVAKQHDLICIHLGDPREQNLPQLGIVQIHDKESSKSVWVNTSSKEYREHFEKQFLQKREELENLCKRYGADYLYLSTHDDYVPKLIKLFKLRKTRRK</sequence>
<evidence type="ECO:0000313" key="2">
    <source>
        <dbReference type="EMBL" id="AFM05160.1"/>
    </source>
</evidence>
<dbReference type="RefSeq" id="WP_014798595.1">
    <property type="nucleotide sequence ID" value="NC_018018.1"/>
</dbReference>
<dbReference type="HOGENOM" id="CLU_054927_2_0_10"/>
<name>I4AMH5_BERLS</name>
<dbReference type="AlphaFoldDB" id="I4AMH5"/>
<dbReference type="Gene3D" id="3.40.50.410">
    <property type="entry name" value="von Willebrand factor, type A domain"/>
    <property type="match status" value="1"/>
</dbReference>
<proteinExistence type="predicted"/>
<protein>
    <recommendedName>
        <fullName evidence="1">VWFA domain-containing protein</fullName>
    </recommendedName>
</protein>
<keyword evidence="3" id="KW-1185">Reference proteome</keyword>
<dbReference type="InterPro" id="IPR002881">
    <property type="entry name" value="DUF58"/>
</dbReference>
<organism evidence="2 3">
    <name type="scientific">Bernardetia litoralis (strain ATCC 23117 / DSM 6794 / NBRC 15988 / NCIMB 1366 / Fx l1 / Sio-4)</name>
    <name type="common">Flexibacter litoralis</name>
    <dbReference type="NCBI Taxonomy" id="880071"/>
    <lineage>
        <taxon>Bacteria</taxon>
        <taxon>Pseudomonadati</taxon>
        <taxon>Bacteroidota</taxon>
        <taxon>Cytophagia</taxon>
        <taxon>Cytophagales</taxon>
        <taxon>Bernardetiaceae</taxon>
        <taxon>Bernardetia</taxon>
    </lineage>
</organism>
<dbReference type="Proteomes" id="UP000006054">
    <property type="component" value="Chromosome"/>
</dbReference>
<evidence type="ECO:0000313" key="3">
    <source>
        <dbReference type="Proteomes" id="UP000006054"/>
    </source>
</evidence>
<dbReference type="SUPFAM" id="SSF53300">
    <property type="entry name" value="vWA-like"/>
    <property type="match status" value="1"/>
</dbReference>
<dbReference type="SMART" id="SM00327">
    <property type="entry name" value="VWA"/>
    <property type="match status" value="1"/>
</dbReference>
<dbReference type="KEGG" id="fli:Fleli_2807"/>
<dbReference type="PANTHER" id="PTHR33608">
    <property type="entry name" value="BLL2464 PROTEIN"/>
    <property type="match status" value="1"/>
</dbReference>
<dbReference type="OrthoDB" id="9776116at2"/>
<dbReference type="Pfam" id="PF01882">
    <property type="entry name" value="DUF58"/>
    <property type="match status" value="1"/>
</dbReference>
<gene>
    <name evidence="2" type="ordered locus">Fleli_2807</name>
</gene>
<dbReference type="PANTHER" id="PTHR33608:SF6">
    <property type="entry name" value="BLL2464 PROTEIN"/>
    <property type="match status" value="1"/>
</dbReference>
<accession>I4AMH5</accession>
<dbReference type="PATRIC" id="fig|880071.3.peg.2792"/>
<feature type="domain" description="VWFA" evidence="1">
    <location>
        <begin position="75"/>
        <end position="248"/>
    </location>
</feature>
<dbReference type="EMBL" id="CP003345">
    <property type="protein sequence ID" value="AFM05160.1"/>
    <property type="molecule type" value="Genomic_DNA"/>
</dbReference>
<dbReference type="CDD" id="cd00198">
    <property type="entry name" value="vWFA"/>
    <property type="match status" value="1"/>
</dbReference>
<reference evidence="3" key="1">
    <citation type="submission" date="2012-06" db="EMBL/GenBank/DDBJ databases">
        <title>The complete genome of Flexibacter litoralis DSM 6794.</title>
        <authorList>
            <person name="Lucas S."/>
            <person name="Copeland A."/>
            <person name="Lapidus A."/>
            <person name="Glavina del Rio T."/>
            <person name="Dalin E."/>
            <person name="Tice H."/>
            <person name="Bruce D."/>
            <person name="Goodwin L."/>
            <person name="Pitluck S."/>
            <person name="Peters L."/>
            <person name="Ovchinnikova G."/>
            <person name="Lu M."/>
            <person name="Kyrpides N."/>
            <person name="Mavromatis K."/>
            <person name="Ivanova N."/>
            <person name="Brettin T."/>
            <person name="Detter J.C."/>
            <person name="Han C."/>
            <person name="Larimer F."/>
            <person name="Land M."/>
            <person name="Hauser L."/>
            <person name="Markowitz V."/>
            <person name="Cheng J.-F."/>
            <person name="Hugenholtz P."/>
            <person name="Woyke T."/>
            <person name="Wu D."/>
            <person name="Spring S."/>
            <person name="Lang E."/>
            <person name="Kopitz M."/>
            <person name="Brambilla E."/>
            <person name="Klenk H.-P."/>
            <person name="Eisen J.A."/>
        </authorList>
    </citation>
    <scope>NUCLEOTIDE SEQUENCE [LARGE SCALE GENOMIC DNA]</scope>
    <source>
        <strain evidence="3">ATCC 23117 / DSM 6794 / NBRC 15988 / NCIMB 1366 / Sio-4</strain>
    </source>
</reference>
<evidence type="ECO:0000259" key="1">
    <source>
        <dbReference type="SMART" id="SM00327"/>
    </source>
</evidence>